<dbReference type="RefSeq" id="XP_029342210.1">
    <property type="nucleotide sequence ID" value="XM_029486350.1"/>
</dbReference>
<keyword evidence="2" id="KW-0719">Serine esterase</keyword>
<feature type="domain" description="Carboxylesterase type B" evidence="6">
    <location>
        <begin position="615"/>
        <end position="1135"/>
    </location>
</feature>
<dbReference type="Gene3D" id="3.40.50.1820">
    <property type="entry name" value="alpha/beta hydrolase"/>
    <property type="match status" value="2"/>
</dbReference>
<dbReference type="InterPro" id="IPR019819">
    <property type="entry name" value="Carboxylesterase_B_CS"/>
</dbReference>
<sequence length="1155" mass="129826">MYFSRTWTSNQVREKLVYAVIILFLSSAFCQVEVKITKGILKGRVLKSRNERPYYSFTGIPYAKPPVGELRFEAPEPADPWDGTLDVTKHSNACVQKYETNSSEDCLYLNVYTPSTDGNFPVMFWIHGGAFYLGHSSPDMFGPDYFMDSNVVLVSANFRLGVLGFLSTEDDVIPGNYGMKDQVAALRWVQENIVKFGGDLEKVTIFGGSSGGASTGYHMLSPMSKGLFHKAILQSGTPLCRWSTSLPGVARNRSQIISRIAGCVGNSSSKNILKCLKALPASFFSDVYDKLREWHSYPTVLFSPVVEKCDTGKEAFLCRHQLNEFKQESFVPAIIGLNSAEGGMIVSSLYNDTSLRYPEFYTDFNRLISIILSHQHFTLDLSEIGEKVLGKYFPSGKIGDHSHLKTVEMITDGRYLHGILDMALKLVSPVYFYLYDYQNEFSFNTLYGKCNKKLGTTHGDELTSLFKSDTINPKKMNSKDTGVSKLMVDVWTKFATEESPTIDGTINGPLWPTFNSQRQSILHIHSDHPVIIQNPFEGKYTFWNNLPLLSNFKNVISKNIFPPDHMKNELYVSCNLISVHTCFILYFVLFLYQLIITMKIFGILMLLVGLAYGTDNILNLRQGKINGSIIESRNGREFYAFQGIPYAKSPIGDLRLQDPVEADSWSDILDATKEKSMCIQKNLFMYESYNVLLGDEDCLYMNVYTPKIDKKVQKDLLPVMVWIPGGGFSSGHGGLSLYGPHYLLDKDVVVASFNYRVGPLGFLSTEDDILPGNYGMKDQVLALKWVKSNIEKFGGDPNKVTIFGESAGGVSVGLHLLSPLSKGLFHKAILESGTPLCRWGVSPPGLAKRRALTLSTISGCPEDSKQLAKCLRNMPAELLVDLHYNLFEWKVFPAITFMPVVENCEKKTGFLCKYPLLDFKQESNVPVLMGMNSGEGGLFAARVYNKNCEVDLELKNNFDHYISSLLIYKYTTKMSDLPIISKKIYNRYYTKGNMDNPLDTVKMVSGGIFLEGIFDMAIKLSSPVHYYVYDHTNKMSFNSYFGPCPTKLGVTHGDEMISLFFTKGQDELKGEDLNVSKLMIEIWTNFAITDKVTIDGTDNGKEWPLLDSKSMKYLLISSSKPVISKKPFMKEYEFWKGLPLLSAFKKSVKVLKAEL</sequence>
<evidence type="ECO:0000256" key="2">
    <source>
        <dbReference type="ARBA" id="ARBA00022487"/>
    </source>
</evidence>
<dbReference type="OrthoDB" id="8174896at2759"/>
<evidence type="ECO:0000259" key="6">
    <source>
        <dbReference type="Pfam" id="PF00135"/>
    </source>
</evidence>
<keyword evidence="8" id="KW-1185">Reference proteome</keyword>
<reference evidence="8" key="1">
    <citation type="submission" date="2010-06" db="EMBL/GenBank/DDBJ databases">
        <authorList>
            <person name="Jiang H."/>
            <person name="Abraham K."/>
            <person name="Ali S."/>
            <person name="Alsbrooks S.L."/>
            <person name="Anim B.N."/>
            <person name="Anosike U.S."/>
            <person name="Attaway T."/>
            <person name="Bandaranaike D.P."/>
            <person name="Battles P.K."/>
            <person name="Bell S.N."/>
            <person name="Bell A.V."/>
            <person name="Beltran B."/>
            <person name="Bickham C."/>
            <person name="Bustamante Y."/>
            <person name="Caleb T."/>
            <person name="Canada A."/>
            <person name="Cardenas V."/>
            <person name="Carter K."/>
            <person name="Chacko J."/>
            <person name="Chandrabose M.N."/>
            <person name="Chavez D."/>
            <person name="Chavez A."/>
            <person name="Chen L."/>
            <person name="Chu H.-S."/>
            <person name="Claassen K.J."/>
            <person name="Cockrell R."/>
            <person name="Collins M."/>
            <person name="Cooper J.A."/>
            <person name="Cree A."/>
            <person name="Curry S.M."/>
            <person name="Da Y."/>
            <person name="Dao M.D."/>
            <person name="Das B."/>
            <person name="Davila M.-L."/>
            <person name="Davy-Carroll L."/>
            <person name="Denson S."/>
            <person name="Dinh H."/>
            <person name="Ebong V.E."/>
            <person name="Edwards J.R."/>
            <person name="Egan A."/>
            <person name="El-Daye J."/>
            <person name="Escobedo L."/>
            <person name="Fernandez S."/>
            <person name="Fernando P.R."/>
            <person name="Flagg N."/>
            <person name="Forbes L.D."/>
            <person name="Fowler R.G."/>
            <person name="Fu Q."/>
            <person name="Gabisi R.A."/>
            <person name="Ganer J."/>
            <person name="Garbino Pronczuk A."/>
            <person name="Garcia R.M."/>
            <person name="Garner T."/>
            <person name="Garrett T.E."/>
            <person name="Gonzalez D.A."/>
            <person name="Hamid H."/>
            <person name="Hawkins E.S."/>
            <person name="Hirani K."/>
            <person name="Hogues M.E."/>
            <person name="Hollins B."/>
            <person name="Hsiao C.-H."/>
            <person name="Jabil R."/>
            <person name="James M.L."/>
            <person name="Jhangiani S.N."/>
            <person name="Johnson B."/>
            <person name="Johnson Q."/>
            <person name="Joshi V."/>
            <person name="Kalu J.B."/>
            <person name="Kam C."/>
            <person name="Kashfia A."/>
            <person name="Keebler J."/>
            <person name="Kisamo H."/>
            <person name="Kovar C.L."/>
            <person name="Lago L.A."/>
            <person name="Lai C.-Y."/>
            <person name="Laidlaw J."/>
            <person name="Lara F."/>
            <person name="Le T.-K."/>
            <person name="Lee S.L."/>
            <person name="Legall F.H."/>
            <person name="Lemon S.J."/>
            <person name="Lewis L.R."/>
            <person name="Li B."/>
            <person name="Liu Y."/>
            <person name="Liu Y.-S."/>
            <person name="Lopez J."/>
            <person name="Lozado R.J."/>
            <person name="Lu J."/>
            <person name="Madu R.C."/>
            <person name="Maheshwari M."/>
            <person name="Maheshwari R."/>
            <person name="Malloy K."/>
            <person name="Martinez E."/>
            <person name="Mathew T."/>
            <person name="Mercado I.C."/>
            <person name="Mercado C."/>
            <person name="Meyer B."/>
            <person name="Montgomery K."/>
            <person name="Morgan M.B."/>
            <person name="Munidasa M."/>
            <person name="Nazareth L.V."/>
            <person name="Nelson J."/>
            <person name="Ng B.M."/>
            <person name="Nguyen N.B."/>
            <person name="Nguyen P.Q."/>
            <person name="Nguyen T."/>
            <person name="Obregon M."/>
            <person name="Okwuonu G.O."/>
            <person name="Onwere C.G."/>
            <person name="Orozco G."/>
            <person name="Parra A."/>
            <person name="Patel S."/>
            <person name="Patil S."/>
            <person name="Perez A."/>
            <person name="Perez Y."/>
            <person name="Pham C."/>
            <person name="Primus E.L."/>
            <person name="Pu L.-L."/>
            <person name="Puazo M."/>
            <person name="Qin X."/>
            <person name="Quiroz J.B."/>
            <person name="Reese J."/>
            <person name="Richards S."/>
            <person name="Rives C.M."/>
            <person name="Robberts R."/>
            <person name="Ruiz S.J."/>
            <person name="Ruiz M.J."/>
            <person name="Santibanez J."/>
            <person name="Schneider B.W."/>
            <person name="Sisson I."/>
            <person name="Smith M."/>
            <person name="Sodergren E."/>
            <person name="Song X.-Z."/>
            <person name="Song B.B."/>
            <person name="Summersgill H."/>
            <person name="Thelus R."/>
            <person name="Thornton R.D."/>
            <person name="Trejos Z.Y."/>
            <person name="Usmani K."/>
            <person name="Vattathil S."/>
            <person name="Villasana D."/>
            <person name="Walker D.L."/>
            <person name="Wang S."/>
            <person name="Wang K."/>
            <person name="White C.S."/>
            <person name="Williams A.C."/>
            <person name="Williamson J."/>
            <person name="Wilson K."/>
            <person name="Woghiren I.O."/>
            <person name="Woodworth J.R."/>
            <person name="Worley K.C."/>
            <person name="Wright R.A."/>
            <person name="Wu W."/>
            <person name="Young L."/>
            <person name="Zhang L."/>
            <person name="Zhang J."/>
            <person name="Zhu Y."/>
            <person name="Muzny D.M."/>
            <person name="Weinstock G."/>
            <person name="Gibbs R.A."/>
        </authorList>
    </citation>
    <scope>NUCLEOTIDE SEQUENCE [LARGE SCALE GENOMIC DNA]</scope>
    <source>
        <strain evidence="8">LSR1</strain>
    </source>
</reference>
<evidence type="ECO:0000256" key="4">
    <source>
        <dbReference type="ARBA" id="ARBA00023180"/>
    </source>
</evidence>
<dbReference type="InterPro" id="IPR002018">
    <property type="entry name" value="CarbesteraseB"/>
</dbReference>
<evidence type="ECO:0000256" key="3">
    <source>
        <dbReference type="ARBA" id="ARBA00022801"/>
    </source>
</evidence>
<dbReference type="PROSITE" id="PS00941">
    <property type="entry name" value="CARBOXYLESTERASE_B_2"/>
    <property type="match status" value="1"/>
</dbReference>
<comment type="similarity">
    <text evidence="1">Belongs to the type-B carboxylesterase/lipase family.</text>
</comment>
<dbReference type="PROSITE" id="PS00122">
    <property type="entry name" value="CARBOXYLESTERASE_B_1"/>
    <property type="match status" value="2"/>
</dbReference>
<feature type="transmembrane region" description="Helical" evidence="5">
    <location>
        <begin position="583"/>
        <end position="612"/>
    </location>
</feature>
<keyword evidence="4" id="KW-0325">Glycoprotein</keyword>
<dbReference type="SUPFAM" id="SSF53474">
    <property type="entry name" value="alpha/beta-Hydrolases"/>
    <property type="match status" value="2"/>
</dbReference>
<organism evidence="7 8">
    <name type="scientific">Acyrthosiphon pisum</name>
    <name type="common">Pea aphid</name>
    <dbReference type="NCBI Taxonomy" id="7029"/>
    <lineage>
        <taxon>Eukaryota</taxon>
        <taxon>Metazoa</taxon>
        <taxon>Ecdysozoa</taxon>
        <taxon>Arthropoda</taxon>
        <taxon>Hexapoda</taxon>
        <taxon>Insecta</taxon>
        <taxon>Pterygota</taxon>
        <taxon>Neoptera</taxon>
        <taxon>Paraneoptera</taxon>
        <taxon>Hemiptera</taxon>
        <taxon>Sternorrhyncha</taxon>
        <taxon>Aphidomorpha</taxon>
        <taxon>Aphidoidea</taxon>
        <taxon>Aphididae</taxon>
        <taxon>Macrosiphini</taxon>
        <taxon>Acyrthosiphon</taxon>
    </lineage>
</organism>
<keyword evidence="5" id="KW-0812">Transmembrane</keyword>
<dbReference type="InterPro" id="IPR029058">
    <property type="entry name" value="AB_hydrolase_fold"/>
</dbReference>
<dbReference type="EnsemblMetazoa" id="XM_029486350.1">
    <property type="protein sequence ID" value="XP_029342210.1"/>
    <property type="gene ID" value="LOC100167473"/>
</dbReference>
<accession>A0A8R2JMY3</accession>
<name>A0A8R2JMY3_ACYPI</name>
<evidence type="ECO:0000256" key="5">
    <source>
        <dbReference type="SAM" id="Phobius"/>
    </source>
</evidence>
<evidence type="ECO:0000256" key="1">
    <source>
        <dbReference type="ARBA" id="ARBA00005964"/>
    </source>
</evidence>
<dbReference type="GeneID" id="100167473"/>
<evidence type="ECO:0000313" key="8">
    <source>
        <dbReference type="Proteomes" id="UP000007819"/>
    </source>
</evidence>
<dbReference type="InterPro" id="IPR019826">
    <property type="entry name" value="Carboxylesterase_B_AS"/>
</dbReference>
<keyword evidence="3" id="KW-0378">Hydrolase</keyword>
<evidence type="ECO:0000313" key="7">
    <source>
        <dbReference type="EnsemblMetazoa" id="XP_029342210.1"/>
    </source>
</evidence>
<reference evidence="7" key="2">
    <citation type="submission" date="2022-06" db="UniProtKB">
        <authorList>
            <consortium name="EnsemblMetazoa"/>
        </authorList>
    </citation>
    <scope>IDENTIFICATION</scope>
</reference>
<feature type="domain" description="Carboxylesterase type B" evidence="6">
    <location>
        <begin position="33"/>
        <end position="543"/>
    </location>
</feature>
<dbReference type="FunFam" id="3.40.50.1820:FF:000092">
    <property type="entry name" value="Carboxylic ester hydrolase"/>
    <property type="match status" value="1"/>
</dbReference>
<keyword evidence="5" id="KW-0472">Membrane</keyword>
<keyword evidence="5" id="KW-1133">Transmembrane helix</keyword>
<dbReference type="PANTHER" id="PTHR11559">
    <property type="entry name" value="CARBOXYLESTERASE"/>
    <property type="match status" value="1"/>
</dbReference>
<dbReference type="Pfam" id="PF00135">
    <property type="entry name" value="COesterase"/>
    <property type="match status" value="2"/>
</dbReference>
<proteinExistence type="inferred from homology"/>
<dbReference type="AlphaFoldDB" id="A0A8R2JMY3"/>
<dbReference type="InterPro" id="IPR050309">
    <property type="entry name" value="Type-B_Carboxylest/Lipase"/>
</dbReference>
<dbReference type="GO" id="GO:0052689">
    <property type="term" value="F:carboxylic ester hydrolase activity"/>
    <property type="evidence" value="ECO:0007669"/>
    <property type="project" value="UniProtKB-KW"/>
</dbReference>
<protein>
    <recommendedName>
        <fullName evidence="6">Carboxylesterase type B domain-containing protein</fullName>
    </recommendedName>
</protein>
<dbReference type="KEGG" id="api:100167473"/>
<dbReference type="Proteomes" id="UP000007819">
    <property type="component" value="Chromosome A1"/>
</dbReference>